<proteinExistence type="predicted"/>
<sequence>MTERDHTTSQDRLCGLFLTALMVKKFDDNFLIQVIEEGMKALVLLDFILANKEELVREVKIGVILGCSDRL</sequence>
<dbReference type="Proteomes" id="UP000233556">
    <property type="component" value="Unassembled WGS sequence"/>
</dbReference>
<accession>A0A2I0U781</accession>
<protein>
    <submittedName>
        <fullName evidence="1">Uncharacterized protein</fullName>
    </submittedName>
</protein>
<evidence type="ECO:0000313" key="1">
    <source>
        <dbReference type="EMBL" id="PKU41871.1"/>
    </source>
</evidence>
<gene>
    <name evidence="1" type="ORF">llap_7819</name>
</gene>
<evidence type="ECO:0000313" key="2">
    <source>
        <dbReference type="Proteomes" id="UP000233556"/>
    </source>
</evidence>
<dbReference type="AlphaFoldDB" id="A0A2I0U781"/>
<reference evidence="2" key="2">
    <citation type="submission" date="2017-12" db="EMBL/GenBank/DDBJ databases">
        <title>Genome sequence of the Bar-tailed Godwit (Limosa lapponica baueri).</title>
        <authorList>
            <person name="Lima N.C.B."/>
            <person name="Parody-Merino A.M."/>
            <person name="Battley P.F."/>
            <person name="Fidler A.E."/>
            <person name="Prosdocimi F."/>
        </authorList>
    </citation>
    <scope>NUCLEOTIDE SEQUENCE [LARGE SCALE GENOMIC DNA]</scope>
</reference>
<organism evidence="1 2">
    <name type="scientific">Limosa lapponica baueri</name>
    <dbReference type="NCBI Taxonomy" id="1758121"/>
    <lineage>
        <taxon>Eukaryota</taxon>
        <taxon>Metazoa</taxon>
        <taxon>Chordata</taxon>
        <taxon>Craniata</taxon>
        <taxon>Vertebrata</taxon>
        <taxon>Euteleostomi</taxon>
        <taxon>Archelosauria</taxon>
        <taxon>Archosauria</taxon>
        <taxon>Dinosauria</taxon>
        <taxon>Saurischia</taxon>
        <taxon>Theropoda</taxon>
        <taxon>Coelurosauria</taxon>
        <taxon>Aves</taxon>
        <taxon>Neognathae</taxon>
        <taxon>Neoaves</taxon>
        <taxon>Charadriiformes</taxon>
        <taxon>Scolopacidae</taxon>
        <taxon>Limosa</taxon>
    </lineage>
</organism>
<reference evidence="2" key="1">
    <citation type="submission" date="2017-11" db="EMBL/GenBank/DDBJ databases">
        <authorList>
            <person name="Lima N.C."/>
            <person name="Parody-Merino A.M."/>
            <person name="Battley P.F."/>
            <person name="Fidler A.E."/>
            <person name="Prosdocimi F."/>
        </authorList>
    </citation>
    <scope>NUCLEOTIDE SEQUENCE [LARGE SCALE GENOMIC DNA]</scope>
</reference>
<keyword evidence="2" id="KW-1185">Reference proteome</keyword>
<name>A0A2I0U781_LIMLA</name>
<dbReference type="EMBL" id="KZ506063">
    <property type="protein sequence ID" value="PKU41871.1"/>
    <property type="molecule type" value="Genomic_DNA"/>
</dbReference>